<protein>
    <submittedName>
        <fullName evidence="2">Uncharacterized protein</fullName>
    </submittedName>
</protein>
<dbReference type="EMBL" id="CAJNOR010001524">
    <property type="protein sequence ID" value="CAF1157668.1"/>
    <property type="molecule type" value="Genomic_DNA"/>
</dbReference>
<evidence type="ECO:0000313" key="3">
    <source>
        <dbReference type="Proteomes" id="UP000663828"/>
    </source>
</evidence>
<keyword evidence="1" id="KW-0472">Membrane</keyword>
<keyword evidence="3" id="KW-1185">Reference proteome</keyword>
<evidence type="ECO:0000313" key="2">
    <source>
        <dbReference type="EMBL" id="CAF1157668.1"/>
    </source>
</evidence>
<comment type="caution">
    <text evidence="2">The sequence shown here is derived from an EMBL/GenBank/DDBJ whole genome shotgun (WGS) entry which is preliminary data.</text>
</comment>
<accession>A0A814TB38</accession>
<sequence>MHVRSTWSIRLQQTSRTSYRASFRSFSTRKHAKYFTCCASIFWVVAVSHAVIWLNVNKGLCAPTGDYATFYGVYVVMY</sequence>
<dbReference type="Proteomes" id="UP000663828">
    <property type="component" value="Unassembled WGS sequence"/>
</dbReference>
<name>A0A814TB38_ADIRI</name>
<gene>
    <name evidence="2" type="ORF">XAT740_LOCUS21305</name>
</gene>
<feature type="transmembrane region" description="Helical" evidence="1">
    <location>
        <begin position="34"/>
        <end position="54"/>
    </location>
</feature>
<keyword evidence="1" id="KW-0812">Transmembrane</keyword>
<keyword evidence="1" id="KW-1133">Transmembrane helix</keyword>
<reference evidence="2" key="1">
    <citation type="submission" date="2021-02" db="EMBL/GenBank/DDBJ databases">
        <authorList>
            <person name="Nowell W R."/>
        </authorList>
    </citation>
    <scope>NUCLEOTIDE SEQUENCE</scope>
</reference>
<proteinExistence type="predicted"/>
<organism evidence="2 3">
    <name type="scientific">Adineta ricciae</name>
    <name type="common">Rotifer</name>
    <dbReference type="NCBI Taxonomy" id="249248"/>
    <lineage>
        <taxon>Eukaryota</taxon>
        <taxon>Metazoa</taxon>
        <taxon>Spiralia</taxon>
        <taxon>Gnathifera</taxon>
        <taxon>Rotifera</taxon>
        <taxon>Eurotatoria</taxon>
        <taxon>Bdelloidea</taxon>
        <taxon>Adinetida</taxon>
        <taxon>Adinetidae</taxon>
        <taxon>Adineta</taxon>
    </lineage>
</organism>
<dbReference type="AlphaFoldDB" id="A0A814TB38"/>
<evidence type="ECO:0000256" key="1">
    <source>
        <dbReference type="SAM" id="Phobius"/>
    </source>
</evidence>